<dbReference type="EMBL" id="QSJG01000008">
    <property type="protein sequence ID" value="RHD55847.1"/>
    <property type="molecule type" value="Genomic_DNA"/>
</dbReference>
<evidence type="ECO:0000313" key="1">
    <source>
        <dbReference type="EMBL" id="RHD46042.1"/>
    </source>
</evidence>
<evidence type="ECO:0000313" key="2">
    <source>
        <dbReference type="EMBL" id="RHD55847.1"/>
    </source>
</evidence>
<comment type="caution">
    <text evidence="1">The sequence shown here is derived from an EMBL/GenBank/DDBJ whole genome shotgun (WGS) entry which is preliminary data.</text>
</comment>
<name>A0A414FGS1_9BACT</name>
<dbReference type="AlphaFoldDB" id="A0A414FGS1"/>
<protein>
    <recommendedName>
        <fullName evidence="4">Immunity protein 26</fullName>
    </recommendedName>
</protein>
<dbReference type="RefSeq" id="WP_118164185.1">
    <property type="nucleotide sequence ID" value="NZ_QSJG01000008.1"/>
</dbReference>
<proteinExistence type="predicted"/>
<sequence length="170" mass="20090">MKEQDNKNLEIKTPKRQQMTSGAILEIPINNEYYTYAQILYKSQCAFFDFKSLSPIKDITILADLPVLFITNIYKEVVTKGVWQKVGKLPIRDEFKNPPMQYIYHDYSGKFECYNPMTGEIFPIEKEQAVGLERAAVWDAHHIVDRIYDYYNGTPCKWLKQHYELFKEES</sequence>
<dbReference type="EMBL" id="QSJG01000075">
    <property type="protein sequence ID" value="RHD46042.1"/>
    <property type="molecule type" value="Genomic_DNA"/>
</dbReference>
<dbReference type="InterPro" id="IPR029278">
    <property type="entry name" value="Imm26"/>
</dbReference>
<dbReference type="Proteomes" id="UP000284361">
    <property type="component" value="Unassembled WGS sequence"/>
</dbReference>
<evidence type="ECO:0008006" key="4">
    <source>
        <dbReference type="Google" id="ProtNLM"/>
    </source>
</evidence>
<dbReference type="Pfam" id="PF15428">
    <property type="entry name" value="Imm26"/>
    <property type="match status" value="1"/>
</dbReference>
<accession>A0A414FGS1</accession>
<reference evidence="1 3" key="1">
    <citation type="submission" date="2018-08" db="EMBL/GenBank/DDBJ databases">
        <title>A genome reference for cultivated species of the human gut microbiota.</title>
        <authorList>
            <person name="Zou Y."/>
            <person name="Xue W."/>
            <person name="Luo G."/>
        </authorList>
    </citation>
    <scope>NUCLEOTIDE SEQUENCE [LARGE SCALE GENOMIC DNA]</scope>
    <source>
        <strain evidence="1 3">AM31-10</strain>
    </source>
</reference>
<gene>
    <name evidence="2" type="ORF">DW789_05945</name>
    <name evidence="1" type="ORF">DW789_15965</name>
</gene>
<evidence type="ECO:0000313" key="3">
    <source>
        <dbReference type="Proteomes" id="UP000284361"/>
    </source>
</evidence>
<organism evidence="1 3">
    <name type="scientific">Phocaeicola plebeius</name>
    <dbReference type="NCBI Taxonomy" id="310297"/>
    <lineage>
        <taxon>Bacteria</taxon>
        <taxon>Pseudomonadati</taxon>
        <taxon>Bacteroidota</taxon>
        <taxon>Bacteroidia</taxon>
        <taxon>Bacteroidales</taxon>
        <taxon>Bacteroidaceae</taxon>
        <taxon>Phocaeicola</taxon>
    </lineage>
</organism>